<protein>
    <submittedName>
        <fullName evidence="3">Uncharacterized protein</fullName>
    </submittedName>
</protein>
<keyword evidence="4" id="KW-1185">Reference proteome</keyword>
<comment type="caution">
    <text evidence="3">The sequence shown here is derived from an EMBL/GenBank/DDBJ whole genome shotgun (WGS) entry which is preliminary data.</text>
</comment>
<feature type="compositionally biased region" description="Polar residues" evidence="1">
    <location>
        <begin position="1"/>
        <end position="15"/>
    </location>
</feature>
<dbReference type="Proteomes" id="UP000708208">
    <property type="component" value="Unassembled WGS sequence"/>
</dbReference>
<feature type="compositionally biased region" description="Basic and acidic residues" evidence="1">
    <location>
        <begin position="17"/>
        <end position="28"/>
    </location>
</feature>
<reference evidence="3" key="1">
    <citation type="submission" date="2021-06" db="EMBL/GenBank/DDBJ databases">
        <authorList>
            <person name="Hodson N. C."/>
            <person name="Mongue J. A."/>
            <person name="Jaron S. K."/>
        </authorList>
    </citation>
    <scope>NUCLEOTIDE SEQUENCE</scope>
</reference>
<feature type="region of interest" description="Disordered" evidence="1">
    <location>
        <begin position="1"/>
        <end position="58"/>
    </location>
</feature>
<keyword evidence="2" id="KW-1133">Transmembrane helix</keyword>
<keyword evidence="2" id="KW-0812">Transmembrane</keyword>
<dbReference type="AlphaFoldDB" id="A0A8J2JIF8"/>
<feature type="transmembrane region" description="Helical" evidence="2">
    <location>
        <begin position="125"/>
        <end position="150"/>
    </location>
</feature>
<name>A0A8J2JIF8_9HEXA</name>
<accession>A0A8J2JIF8</accession>
<evidence type="ECO:0000313" key="3">
    <source>
        <dbReference type="EMBL" id="CAG7720816.1"/>
    </source>
</evidence>
<proteinExistence type="predicted"/>
<evidence type="ECO:0000313" key="4">
    <source>
        <dbReference type="Proteomes" id="UP000708208"/>
    </source>
</evidence>
<evidence type="ECO:0000256" key="2">
    <source>
        <dbReference type="SAM" id="Phobius"/>
    </source>
</evidence>
<evidence type="ECO:0000256" key="1">
    <source>
        <dbReference type="SAM" id="MobiDB-lite"/>
    </source>
</evidence>
<keyword evidence="2" id="KW-0472">Membrane</keyword>
<sequence>MNSLANNEASSSTHCMDQVREGIRKSMEEGSDQNPAPKAAPKIQLQDKTDPDWDNPSSDFTSDIVRELGYEFLEVPELDEIILYNLEYKEEVLEPPVLIAGPCFSQDISLDLLNKFRLLRSETQGLLVIGMSACVLVTGYNCWPLLSWAWPKLITFADRIEVTVCAAWFQNFVKAKPYKQFLLAWETGQPLTPKMIENFGPLVLVEDQSSFNTLIGGTDCEIYQISV</sequence>
<gene>
    <name evidence="3" type="ORF">AFUS01_LOCUS10071</name>
</gene>
<dbReference type="EMBL" id="CAJVCH010073980">
    <property type="protein sequence ID" value="CAG7720816.1"/>
    <property type="molecule type" value="Genomic_DNA"/>
</dbReference>
<organism evidence="3 4">
    <name type="scientific">Allacma fusca</name>
    <dbReference type="NCBI Taxonomy" id="39272"/>
    <lineage>
        <taxon>Eukaryota</taxon>
        <taxon>Metazoa</taxon>
        <taxon>Ecdysozoa</taxon>
        <taxon>Arthropoda</taxon>
        <taxon>Hexapoda</taxon>
        <taxon>Collembola</taxon>
        <taxon>Symphypleona</taxon>
        <taxon>Sminthuridae</taxon>
        <taxon>Allacma</taxon>
    </lineage>
</organism>